<sequence length="65" mass="7155">MTGTKREDIKQGTKVRVVQKQDQRSGKLTEGVVSKILTNSATHPHGIKVMLENGIVGRVKEIVTE</sequence>
<dbReference type="Proteomes" id="UP000310334">
    <property type="component" value="Unassembled WGS sequence"/>
</dbReference>
<organism evidence="2 3">
    <name type="scientific">Metabacillus sediminilitoris</name>
    <dbReference type="NCBI Taxonomy" id="2567941"/>
    <lineage>
        <taxon>Bacteria</taxon>
        <taxon>Bacillati</taxon>
        <taxon>Bacillota</taxon>
        <taxon>Bacilli</taxon>
        <taxon>Bacillales</taxon>
        <taxon>Bacillaceae</taxon>
        <taxon>Metabacillus</taxon>
    </lineage>
</organism>
<dbReference type="OrthoDB" id="9804519at2"/>
<dbReference type="PANTHER" id="PTHR40069">
    <property type="entry name" value="YWBE PROTEIN"/>
    <property type="match status" value="1"/>
</dbReference>
<dbReference type="RefSeq" id="WP_136353773.1">
    <property type="nucleotide sequence ID" value="NZ_CP046266.1"/>
</dbReference>
<dbReference type="NCBIfam" id="TIGR03833">
    <property type="entry name" value="YwbE family protein"/>
    <property type="match status" value="1"/>
</dbReference>
<gene>
    <name evidence="2" type="ORF">E6W99_11030</name>
</gene>
<proteinExistence type="predicted"/>
<accession>A0A4S4BY71</accession>
<protein>
    <submittedName>
        <fullName evidence="2">YwbE family protein</fullName>
    </submittedName>
</protein>
<dbReference type="InterPro" id="IPR019240">
    <property type="entry name" value="DUF2196"/>
</dbReference>
<dbReference type="Pfam" id="PF09962">
    <property type="entry name" value="DUF2196"/>
    <property type="match status" value="1"/>
</dbReference>
<name>A0A4S4BY71_9BACI</name>
<feature type="compositionally biased region" description="Basic and acidic residues" evidence="1">
    <location>
        <begin position="1"/>
        <end position="11"/>
    </location>
</feature>
<keyword evidence="3" id="KW-1185">Reference proteome</keyword>
<evidence type="ECO:0000256" key="1">
    <source>
        <dbReference type="SAM" id="MobiDB-lite"/>
    </source>
</evidence>
<feature type="region of interest" description="Disordered" evidence="1">
    <location>
        <begin position="1"/>
        <end position="21"/>
    </location>
</feature>
<dbReference type="PANTHER" id="PTHR40069:SF1">
    <property type="entry name" value="YWBE PROTEIN"/>
    <property type="match status" value="1"/>
</dbReference>
<evidence type="ECO:0000313" key="2">
    <source>
        <dbReference type="EMBL" id="THF80194.1"/>
    </source>
</evidence>
<dbReference type="AlphaFoldDB" id="A0A4S4BY71"/>
<evidence type="ECO:0000313" key="3">
    <source>
        <dbReference type="Proteomes" id="UP000310334"/>
    </source>
</evidence>
<reference evidence="2 3" key="1">
    <citation type="submission" date="2019-04" db="EMBL/GenBank/DDBJ databases">
        <title>Bacillus sediminilitoris sp. nov., isolated from a tidal flat sediment on the East China Sea.</title>
        <authorList>
            <person name="Wei Y."/>
            <person name="Mao H."/>
            <person name="Fang J."/>
        </authorList>
    </citation>
    <scope>NUCLEOTIDE SEQUENCE [LARGE SCALE GENOMIC DNA]</scope>
    <source>
        <strain evidence="2 3">DSL-17</strain>
    </source>
</reference>
<dbReference type="EMBL" id="SSNT01000007">
    <property type="protein sequence ID" value="THF80194.1"/>
    <property type="molecule type" value="Genomic_DNA"/>
</dbReference>
<comment type="caution">
    <text evidence="2">The sequence shown here is derived from an EMBL/GenBank/DDBJ whole genome shotgun (WGS) entry which is preliminary data.</text>
</comment>